<evidence type="ECO:0000313" key="2">
    <source>
        <dbReference type="EMBL" id="NMO23637.1"/>
    </source>
</evidence>
<keyword evidence="3" id="KW-1185">Reference proteome</keyword>
<accession>A0A848LZS1</accession>
<evidence type="ECO:0000313" key="3">
    <source>
        <dbReference type="Proteomes" id="UP000518300"/>
    </source>
</evidence>
<sequence length="222" mass="24715">MKIPRKPNFSSSRSEVAPPKSPPKNTPSSSSRPARTESPSRPARTDSPSRPARTDSPSQSSSIRRDDAFDTGASRVRPRRPSNADTERVRGPDASGSSKPKTNADIRKWYLDKVGTIPELQKKWQAEGVPLEEQARRAVKIRHDARMEARKMMSSPLEVAMLRARDFFKYGSIHGPNFDQLVKQAKGKGLEGDDIYKSLIDSSNRTNQTVNQHILGNPQAKL</sequence>
<organism evidence="2 3">
    <name type="scientific">Pyxidicoccus fallax</name>
    <dbReference type="NCBI Taxonomy" id="394095"/>
    <lineage>
        <taxon>Bacteria</taxon>
        <taxon>Pseudomonadati</taxon>
        <taxon>Myxococcota</taxon>
        <taxon>Myxococcia</taxon>
        <taxon>Myxococcales</taxon>
        <taxon>Cystobacterineae</taxon>
        <taxon>Myxococcaceae</taxon>
        <taxon>Pyxidicoccus</taxon>
    </lineage>
</organism>
<name>A0A848LZS1_9BACT</name>
<comment type="caution">
    <text evidence="2">The sequence shown here is derived from an EMBL/GenBank/DDBJ whole genome shotgun (WGS) entry which is preliminary data.</text>
</comment>
<dbReference type="AlphaFoldDB" id="A0A848LZS1"/>
<dbReference type="RefSeq" id="WP_169352674.1">
    <property type="nucleotide sequence ID" value="NZ_JABBJJ010000704.1"/>
</dbReference>
<proteinExistence type="predicted"/>
<dbReference type="EMBL" id="JABBJJ010000704">
    <property type="protein sequence ID" value="NMO23637.1"/>
    <property type="molecule type" value="Genomic_DNA"/>
</dbReference>
<feature type="region of interest" description="Disordered" evidence="1">
    <location>
        <begin position="1"/>
        <end position="104"/>
    </location>
</feature>
<reference evidence="2 3" key="1">
    <citation type="submission" date="2020-04" db="EMBL/GenBank/DDBJ databases">
        <title>Draft genome of Pyxidicoccus fallax type strain.</title>
        <authorList>
            <person name="Whitworth D.E."/>
        </authorList>
    </citation>
    <scope>NUCLEOTIDE SEQUENCE [LARGE SCALE GENOMIC DNA]</scope>
    <source>
        <strain evidence="2 3">DSM 14698</strain>
    </source>
</reference>
<gene>
    <name evidence="2" type="ORF">HG543_53635</name>
</gene>
<protein>
    <submittedName>
        <fullName evidence="2">Uncharacterized protein</fullName>
    </submittedName>
</protein>
<dbReference type="Proteomes" id="UP000518300">
    <property type="component" value="Unassembled WGS sequence"/>
</dbReference>
<evidence type="ECO:0000256" key="1">
    <source>
        <dbReference type="SAM" id="MobiDB-lite"/>
    </source>
</evidence>